<evidence type="ECO:0000313" key="5">
    <source>
        <dbReference type="Proteomes" id="UP000220158"/>
    </source>
</evidence>
<dbReference type="AlphaFoldDB" id="A0A1J1HEV5"/>
<feature type="chain" id="PRO_5013176101" evidence="3">
    <location>
        <begin position="25"/>
        <end position="219"/>
    </location>
</feature>
<keyword evidence="5" id="KW-1185">Reference proteome</keyword>
<protein>
    <submittedName>
        <fullName evidence="4">Male development gene 1, putative</fullName>
    </submittedName>
</protein>
<dbReference type="Proteomes" id="UP000220158">
    <property type="component" value="Chromosome 14"/>
</dbReference>
<sequence length="219" mass="25407">MKHFKISTLNIFGFFFLYLSFQNAYKCMKIGSVLNKRNNNSIKLGGNDGNSAQWSNKGNNFMELLKDKYSKSKRNIDDMKDELADELANKIQNKIEDYLKEESNLSDTENITGEDLNELKTYVRDISEYVGMKAADLLDRNLEEALKPILPKKEYDNFKNTLDDSSEDNLEHANEVPKHGNINEETETFVDELVDEYENEQFDVLNPNEKEIKTHNNLD</sequence>
<dbReference type="OrthoDB" id="371401at2759"/>
<dbReference type="GeneID" id="39738758"/>
<keyword evidence="1" id="KW-0175">Coiled coil</keyword>
<dbReference type="VEuPathDB" id="PlasmoDB:PRELSG_1432600"/>
<reference evidence="4 5" key="1">
    <citation type="submission" date="2015-04" db="EMBL/GenBank/DDBJ databases">
        <authorList>
            <consortium name="Pathogen Informatics"/>
        </authorList>
    </citation>
    <scope>NUCLEOTIDE SEQUENCE [LARGE SCALE GENOMIC DNA]</scope>
    <source>
        <strain evidence="4 5">SGS1</strain>
    </source>
</reference>
<gene>
    <name evidence="4" type="primary">MDV1</name>
    <name evidence="4" type="ORF">PRELSG_1432600</name>
</gene>
<feature type="region of interest" description="Disordered" evidence="2">
    <location>
        <begin position="163"/>
        <end position="183"/>
    </location>
</feature>
<organism evidence="4 5">
    <name type="scientific">Plasmodium relictum</name>
    <dbReference type="NCBI Taxonomy" id="85471"/>
    <lineage>
        <taxon>Eukaryota</taxon>
        <taxon>Sar</taxon>
        <taxon>Alveolata</taxon>
        <taxon>Apicomplexa</taxon>
        <taxon>Aconoidasida</taxon>
        <taxon>Haemosporida</taxon>
        <taxon>Plasmodiidae</taxon>
        <taxon>Plasmodium</taxon>
        <taxon>Plasmodium (Haemamoeba)</taxon>
    </lineage>
</organism>
<evidence type="ECO:0000313" key="4">
    <source>
        <dbReference type="EMBL" id="CRH02594.1"/>
    </source>
</evidence>
<feature type="compositionally biased region" description="Basic and acidic residues" evidence="2">
    <location>
        <begin position="169"/>
        <end position="182"/>
    </location>
</feature>
<feature type="signal peptide" evidence="3">
    <location>
        <begin position="1"/>
        <end position="24"/>
    </location>
</feature>
<keyword evidence="3" id="KW-0732">Signal</keyword>
<dbReference type="KEGG" id="prel:PRELSG_1432600"/>
<dbReference type="RefSeq" id="XP_028535114.1">
    <property type="nucleotide sequence ID" value="XM_028679396.1"/>
</dbReference>
<accession>A0A1J1HEV5</accession>
<dbReference type="OMA" id="EIKTHNN"/>
<evidence type="ECO:0000256" key="2">
    <source>
        <dbReference type="SAM" id="MobiDB-lite"/>
    </source>
</evidence>
<evidence type="ECO:0000256" key="1">
    <source>
        <dbReference type="SAM" id="Coils"/>
    </source>
</evidence>
<evidence type="ECO:0000256" key="3">
    <source>
        <dbReference type="SAM" id="SignalP"/>
    </source>
</evidence>
<dbReference type="EMBL" id="LN835309">
    <property type="protein sequence ID" value="CRH02594.1"/>
    <property type="molecule type" value="Genomic_DNA"/>
</dbReference>
<name>A0A1J1HEV5_PLARL</name>
<proteinExistence type="predicted"/>
<feature type="coiled-coil region" evidence="1">
    <location>
        <begin position="62"/>
        <end position="108"/>
    </location>
</feature>